<comment type="caution">
    <text evidence="5">The sequence shown here is derived from an EMBL/GenBank/DDBJ whole genome shotgun (WGS) entry which is preliminary data.</text>
</comment>
<dbReference type="PROSITE" id="PS50004">
    <property type="entry name" value="C2"/>
    <property type="match status" value="2"/>
</dbReference>
<dbReference type="SUPFAM" id="SSF53300">
    <property type="entry name" value="vWA-like"/>
    <property type="match status" value="1"/>
</dbReference>
<protein>
    <recommendedName>
        <fullName evidence="7">C2 domain-containing protein</fullName>
    </recommendedName>
</protein>
<dbReference type="InterPro" id="IPR035892">
    <property type="entry name" value="C2_domain_sf"/>
</dbReference>
<dbReference type="PANTHER" id="PTHR10857:SF120">
    <property type="entry name" value="PROTEIN BONZAI 3"/>
    <property type="match status" value="1"/>
</dbReference>
<dbReference type="CDD" id="cd04047">
    <property type="entry name" value="C2B_Copine"/>
    <property type="match status" value="1"/>
</dbReference>
<evidence type="ECO:0000313" key="5">
    <source>
        <dbReference type="EMBL" id="MCL7023519.1"/>
    </source>
</evidence>
<dbReference type="GO" id="GO:0071277">
    <property type="term" value="P:cellular response to calcium ion"/>
    <property type="evidence" value="ECO:0007669"/>
    <property type="project" value="TreeGrafter"/>
</dbReference>
<dbReference type="Gene3D" id="2.60.40.150">
    <property type="entry name" value="C2 domain"/>
    <property type="match status" value="2"/>
</dbReference>
<dbReference type="InterPro" id="IPR045052">
    <property type="entry name" value="Copine"/>
</dbReference>
<dbReference type="InterPro" id="IPR037768">
    <property type="entry name" value="C2B_Copine"/>
</dbReference>
<dbReference type="SMART" id="SM00239">
    <property type="entry name" value="C2"/>
    <property type="match status" value="2"/>
</dbReference>
<gene>
    <name evidence="5" type="ORF">MKW94_012825</name>
</gene>
<feature type="domain" description="C2" evidence="3">
    <location>
        <begin position="23"/>
        <end position="149"/>
    </location>
</feature>
<dbReference type="PROSITE" id="PS50234">
    <property type="entry name" value="VWFA"/>
    <property type="match status" value="1"/>
</dbReference>
<dbReference type="SUPFAM" id="SSF49562">
    <property type="entry name" value="C2 domain (Calcium/lipid-binding domain, CaLB)"/>
    <property type="match status" value="2"/>
</dbReference>
<dbReference type="InterPro" id="IPR010734">
    <property type="entry name" value="Copine_C"/>
</dbReference>
<dbReference type="InterPro" id="IPR002035">
    <property type="entry name" value="VWF_A"/>
</dbReference>
<evidence type="ECO:0000259" key="4">
    <source>
        <dbReference type="PROSITE" id="PS50234"/>
    </source>
</evidence>
<dbReference type="InterPro" id="IPR036465">
    <property type="entry name" value="vWFA_dom_sf"/>
</dbReference>
<dbReference type="Proteomes" id="UP001177140">
    <property type="component" value="Unassembled WGS sequence"/>
</dbReference>
<feature type="domain" description="C2" evidence="3">
    <location>
        <begin position="153"/>
        <end position="287"/>
    </location>
</feature>
<name>A0AA41RSU3_PAPNU</name>
<keyword evidence="2" id="KW-0677">Repeat</keyword>
<keyword evidence="6" id="KW-1185">Reference proteome</keyword>
<dbReference type="Pfam" id="PF00168">
    <property type="entry name" value="C2"/>
    <property type="match status" value="2"/>
</dbReference>
<comment type="similarity">
    <text evidence="1">Belongs to the copine family.</text>
</comment>
<evidence type="ECO:0000256" key="1">
    <source>
        <dbReference type="ARBA" id="ARBA00009048"/>
    </source>
</evidence>
<dbReference type="InterPro" id="IPR000008">
    <property type="entry name" value="C2_dom"/>
</dbReference>
<sequence length="538" mass="60492">MGGVPSKKLGVNCSESSVTAINQVDGIQIATHNDAYDYYMTKLSQEVLKIQLLLAAEDLPKSCNPIAVVFMRTSKGELKEIDRTEVPKKSRCPVWIHPVYIFYNPNAKQPELVFHLYDVDRKYLKDPVNRLKLGEQTFMGKIEHQFLTELIAADGFSKFTLSKDAQERDVGTLIVSVEKTVPPTQAVEMVFRCSKMVNKDPYLRISRIKKGNKYAIHETKLAKNNLNPTWESTHLTLQDFHSKENSLMIECFDYNANGKHKLIGEIRTCVANLEILHNNKRGVHFLAGHKTLEAQIFVDSCTEKPVYRFSDYLENNFQLEFIFAVDLTASSRDSSHQLDAYPQVISEVGKSIGSLNFDKRFPAWGFGGGVQIGNVISHCFNLDESLGETEVEETKGVLSAYLHAREKITLASPASTRFSEVITKAAKHASSKSSCDKTKYSVLLIITAGVHADIKETKDALIEASECPLSILIIGVNGADCKQMEILEAEHKILRFVSWSELQGGKDIDIKQLFSKLPEQFLEYMKSKGIRPRSNKKC</sequence>
<dbReference type="AlphaFoldDB" id="A0AA41RSU3"/>
<dbReference type="Pfam" id="PF07002">
    <property type="entry name" value="Copine"/>
    <property type="match status" value="1"/>
</dbReference>
<proteinExistence type="inferred from homology"/>
<organism evidence="5 6">
    <name type="scientific">Papaver nudicaule</name>
    <name type="common">Iceland poppy</name>
    <dbReference type="NCBI Taxonomy" id="74823"/>
    <lineage>
        <taxon>Eukaryota</taxon>
        <taxon>Viridiplantae</taxon>
        <taxon>Streptophyta</taxon>
        <taxon>Embryophyta</taxon>
        <taxon>Tracheophyta</taxon>
        <taxon>Spermatophyta</taxon>
        <taxon>Magnoliopsida</taxon>
        <taxon>Ranunculales</taxon>
        <taxon>Papaveraceae</taxon>
        <taxon>Papaveroideae</taxon>
        <taxon>Papaver</taxon>
    </lineage>
</organism>
<evidence type="ECO:0000256" key="2">
    <source>
        <dbReference type="ARBA" id="ARBA00022737"/>
    </source>
</evidence>
<dbReference type="GO" id="GO:0005886">
    <property type="term" value="C:plasma membrane"/>
    <property type="evidence" value="ECO:0007669"/>
    <property type="project" value="TreeGrafter"/>
</dbReference>
<accession>A0AA41RSU3</accession>
<reference evidence="5" key="1">
    <citation type="submission" date="2022-03" db="EMBL/GenBank/DDBJ databases">
        <title>A functionally conserved STORR gene fusion in Papaver species that diverged 16.8 million years ago.</title>
        <authorList>
            <person name="Catania T."/>
        </authorList>
    </citation>
    <scope>NUCLEOTIDE SEQUENCE</scope>
    <source>
        <strain evidence="5">S-191538</strain>
    </source>
</reference>
<evidence type="ECO:0000259" key="3">
    <source>
        <dbReference type="PROSITE" id="PS50004"/>
    </source>
</evidence>
<evidence type="ECO:0008006" key="7">
    <source>
        <dbReference type="Google" id="ProtNLM"/>
    </source>
</evidence>
<dbReference type="EMBL" id="JAJJMA010023141">
    <property type="protein sequence ID" value="MCL7023519.1"/>
    <property type="molecule type" value="Genomic_DNA"/>
</dbReference>
<dbReference type="PANTHER" id="PTHR10857">
    <property type="entry name" value="COPINE"/>
    <property type="match status" value="1"/>
</dbReference>
<evidence type="ECO:0000313" key="6">
    <source>
        <dbReference type="Proteomes" id="UP001177140"/>
    </source>
</evidence>
<dbReference type="GO" id="GO:0005544">
    <property type="term" value="F:calcium-dependent phospholipid binding"/>
    <property type="evidence" value="ECO:0007669"/>
    <property type="project" value="InterPro"/>
</dbReference>
<feature type="domain" description="VWFA" evidence="4">
    <location>
        <begin position="320"/>
        <end position="517"/>
    </location>
</feature>